<dbReference type="InterPro" id="IPR011042">
    <property type="entry name" value="6-blade_b-propeller_TolB-like"/>
</dbReference>
<dbReference type="GO" id="GO:0005509">
    <property type="term" value="F:calcium ion binding"/>
    <property type="evidence" value="ECO:0007669"/>
    <property type="project" value="TreeGrafter"/>
</dbReference>
<evidence type="ECO:0000313" key="6">
    <source>
        <dbReference type="EMBL" id="SFC09160.1"/>
    </source>
</evidence>
<reference evidence="5 7" key="1">
    <citation type="submission" date="2015-03" db="EMBL/GenBank/DDBJ databases">
        <authorList>
            <person name="Lepp D."/>
            <person name="Hassan Y.I."/>
            <person name="Li X.-Z."/>
            <person name="Zhou T."/>
        </authorList>
    </citation>
    <scope>NUCLEOTIDE SEQUENCE [LARGE SCALE GENOMIC DNA]</scope>
    <source>
        <strain evidence="5 7">Cr7-05</strain>
    </source>
</reference>
<comment type="similarity">
    <text evidence="1">Belongs to the SMP-30/CGR1 family.</text>
</comment>
<dbReference type="Proteomes" id="UP000182258">
    <property type="component" value="Unassembled WGS sequence"/>
</dbReference>
<sequence>MTETAKLLLDSKCQLGEGPLWHPGRQQLFFFDINEQSLFAVTAQGEIADSWLFNEFIAAAAILDDHTLVLATDTGLKEFDLNTGGMNRINEVEADNPKTRTNDSRVHPSGAFWFSTMINSEDEAAIGSLYHYRAGVLTTLKSGVKISNATCFSPDGKKAYWTDTPTKQIMQVDTDPATGLPIGEWALFADVSEGRGYPDGAVVDSEGYLWNAKWGGSCVVRHAPDGSIDRIVEVPVSQVTCPAFGGPHLKTLYITTAAKNLSNIQLVSEKHAGSLFAIDLDIAGLPETPITL</sequence>
<dbReference type="PATRIC" id="fig|728005.3.peg.4221"/>
<feature type="binding site" evidence="3">
    <location>
        <position position="148"/>
    </location>
    <ligand>
        <name>a divalent metal cation</name>
        <dbReference type="ChEBI" id="CHEBI:60240"/>
    </ligand>
</feature>
<evidence type="ECO:0000256" key="3">
    <source>
        <dbReference type="PIRSR" id="PIRSR605511-2"/>
    </source>
</evidence>
<evidence type="ECO:0000313" key="7">
    <source>
        <dbReference type="Proteomes" id="UP000033519"/>
    </source>
</evidence>
<evidence type="ECO:0000259" key="4">
    <source>
        <dbReference type="Pfam" id="PF08450"/>
    </source>
</evidence>
<keyword evidence="3" id="KW-0479">Metal-binding</keyword>
<dbReference type="Pfam" id="PF08450">
    <property type="entry name" value="SGL"/>
    <property type="match status" value="1"/>
</dbReference>
<dbReference type="GO" id="GO:0004341">
    <property type="term" value="F:gluconolactonase activity"/>
    <property type="evidence" value="ECO:0007669"/>
    <property type="project" value="TreeGrafter"/>
</dbReference>
<dbReference type="STRING" id="728005.SAMN04488059_10298"/>
<comment type="cofactor">
    <cofactor evidence="3">
        <name>Zn(2+)</name>
        <dbReference type="ChEBI" id="CHEBI:29105"/>
    </cofactor>
    <text evidence="3">Binds 1 divalent metal cation per subunit.</text>
</comment>
<evidence type="ECO:0000256" key="1">
    <source>
        <dbReference type="ARBA" id="ARBA00008853"/>
    </source>
</evidence>
<dbReference type="Gene3D" id="2.120.10.30">
    <property type="entry name" value="TolB, C-terminal domain"/>
    <property type="match status" value="1"/>
</dbReference>
<dbReference type="AlphaFoldDB" id="A0A0F5Q1M0"/>
<dbReference type="EMBL" id="LAPV01000009">
    <property type="protein sequence ID" value="KKC34812.1"/>
    <property type="molecule type" value="Genomic_DNA"/>
</dbReference>
<keyword evidence="3" id="KW-0862">Zinc</keyword>
<dbReference type="InterPro" id="IPR013658">
    <property type="entry name" value="SGL"/>
</dbReference>
<dbReference type="GO" id="GO:0019853">
    <property type="term" value="P:L-ascorbic acid biosynthetic process"/>
    <property type="evidence" value="ECO:0007669"/>
    <property type="project" value="TreeGrafter"/>
</dbReference>
<feature type="binding site" evidence="3">
    <location>
        <position position="199"/>
    </location>
    <ligand>
        <name>a divalent metal cation</name>
        <dbReference type="ChEBI" id="CHEBI:60240"/>
    </ligand>
</feature>
<accession>A0A0F5Q1M0</accession>
<dbReference type="Proteomes" id="UP000033519">
    <property type="component" value="Unassembled WGS sequence"/>
</dbReference>
<keyword evidence="7" id="KW-1185">Reference proteome</keyword>
<evidence type="ECO:0000313" key="8">
    <source>
        <dbReference type="Proteomes" id="UP000182258"/>
    </source>
</evidence>
<gene>
    <name evidence="6" type="ORF">SAMN04488059_10298</name>
    <name evidence="5" type="ORF">WH91_00840</name>
</gene>
<dbReference type="PANTHER" id="PTHR10907">
    <property type="entry name" value="REGUCALCIN"/>
    <property type="match status" value="1"/>
</dbReference>
<dbReference type="PANTHER" id="PTHR10907:SF47">
    <property type="entry name" value="REGUCALCIN"/>
    <property type="match status" value="1"/>
</dbReference>
<dbReference type="InterPro" id="IPR005511">
    <property type="entry name" value="SMP-30"/>
</dbReference>
<feature type="binding site" evidence="3">
    <location>
        <position position="102"/>
    </location>
    <ligand>
        <name>substrate</name>
    </ligand>
</feature>
<feature type="binding site" evidence="3">
    <location>
        <position position="100"/>
    </location>
    <ligand>
        <name>substrate</name>
    </ligand>
</feature>
<dbReference type="OrthoDB" id="2633250at2"/>
<reference evidence="6 8" key="2">
    <citation type="submission" date="2016-10" db="EMBL/GenBank/DDBJ databases">
        <authorList>
            <person name="de Groot N.N."/>
        </authorList>
    </citation>
    <scope>NUCLEOTIDE SEQUENCE [LARGE SCALE GENOMIC DNA]</scope>
    <source>
        <strain evidence="6 8">CGMCC 1.10210</strain>
    </source>
</reference>
<feature type="domain" description="SMP-30/Gluconolactonase/LRE-like region" evidence="4">
    <location>
        <begin position="15"/>
        <end position="257"/>
    </location>
</feature>
<dbReference type="PRINTS" id="PR01790">
    <property type="entry name" value="SMP30FAMILY"/>
</dbReference>
<dbReference type="EMBL" id="FOMB01000002">
    <property type="protein sequence ID" value="SFC09160.1"/>
    <property type="molecule type" value="Genomic_DNA"/>
</dbReference>
<name>A0A0F5Q1M0_9HYPH</name>
<organism evidence="6 8">
    <name type="scientific">Devosia psychrophila</name>
    <dbReference type="NCBI Taxonomy" id="728005"/>
    <lineage>
        <taxon>Bacteria</taxon>
        <taxon>Pseudomonadati</taxon>
        <taxon>Pseudomonadota</taxon>
        <taxon>Alphaproteobacteria</taxon>
        <taxon>Hyphomicrobiales</taxon>
        <taxon>Devosiaceae</taxon>
        <taxon>Devosia</taxon>
    </lineage>
</organism>
<dbReference type="SUPFAM" id="SSF63829">
    <property type="entry name" value="Calcium-dependent phosphotriesterase"/>
    <property type="match status" value="1"/>
</dbReference>
<evidence type="ECO:0000256" key="2">
    <source>
        <dbReference type="PIRSR" id="PIRSR605511-1"/>
    </source>
</evidence>
<proteinExistence type="inferred from homology"/>
<protein>
    <submittedName>
        <fullName evidence="6">Sugar lactone lactonase YvrE</fullName>
    </submittedName>
</protein>
<evidence type="ECO:0000313" key="5">
    <source>
        <dbReference type="EMBL" id="KKC34812.1"/>
    </source>
</evidence>
<dbReference type="RefSeq" id="WP_046169110.1">
    <property type="nucleotide sequence ID" value="NZ_FOMB01000002.1"/>
</dbReference>
<feature type="binding site" evidence="3">
    <location>
        <position position="17"/>
    </location>
    <ligand>
        <name>a divalent metal cation</name>
        <dbReference type="ChEBI" id="CHEBI:60240"/>
    </ligand>
</feature>
<feature type="active site" description="Proton donor/acceptor" evidence="2">
    <location>
        <position position="199"/>
    </location>
</feature>